<gene>
    <name evidence="2" type="ORF">D9758_014133</name>
</gene>
<evidence type="ECO:0000313" key="3">
    <source>
        <dbReference type="Proteomes" id="UP000559256"/>
    </source>
</evidence>
<protein>
    <submittedName>
        <fullName evidence="2">Uncharacterized protein</fullName>
    </submittedName>
</protein>
<sequence length="191" mass="20490">MSTSRKPNSSKDQDLPPQRQGKAMHPVKPPLSSTPLHRHIYTLVGIATLLTAYYSYRTIQWKTEVGGWWNLATGVRPERLHHHHSEKSSKGRGSKGKGGDAGGTVESKINELALALGLPSNDLAKAIASAVREYVPPASLSSIREKETGSPAVDVLLAGAEQGKKVEEDSGEENTEASPGMLDSFVGLDEP</sequence>
<accession>A0A8H5FP72</accession>
<evidence type="ECO:0000313" key="2">
    <source>
        <dbReference type="EMBL" id="KAF5344485.1"/>
    </source>
</evidence>
<feature type="compositionally biased region" description="Basic residues" evidence="1">
    <location>
        <begin position="79"/>
        <end position="95"/>
    </location>
</feature>
<dbReference type="Proteomes" id="UP000559256">
    <property type="component" value="Unassembled WGS sequence"/>
</dbReference>
<reference evidence="2 3" key="1">
    <citation type="journal article" date="2020" name="ISME J.">
        <title>Uncovering the hidden diversity of litter-decomposition mechanisms in mushroom-forming fungi.</title>
        <authorList>
            <person name="Floudas D."/>
            <person name="Bentzer J."/>
            <person name="Ahren D."/>
            <person name="Johansson T."/>
            <person name="Persson P."/>
            <person name="Tunlid A."/>
        </authorList>
    </citation>
    <scope>NUCLEOTIDE SEQUENCE [LARGE SCALE GENOMIC DNA]</scope>
    <source>
        <strain evidence="2 3">CBS 291.85</strain>
    </source>
</reference>
<feature type="region of interest" description="Disordered" evidence="1">
    <location>
        <begin position="1"/>
        <end position="32"/>
    </location>
</feature>
<organism evidence="2 3">
    <name type="scientific">Tetrapyrgos nigripes</name>
    <dbReference type="NCBI Taxonomy" id="182062"/>
    <lineage>
        <taxon>Eukaryota</taxon>
        <taxon>Fungi</taxon>
        <taxon>Dikarya</taxon>
        <taxon>Basidiomycota</taxon>
        <taxon>Agaricomycotina</taxon>
        <taxon>Agaricomycetes</taxon>
        <taxon>Agaricomycetidae</taxon>
        <taxon>Agaricales</taxon>
        <taxon>Marasmiineae</taxon>
        <taxon>Marasmiaceae</taxon>
        <taxon>Tetrapyrgos</taxon>
    </lineage>
</organism>
<evidence type="ECO:0000256" key="1">
    <source>
        <dbReference type="SAM" id="MobiDB-lite"/>
    </source>
</evidence>
<comment type="caution">
    <text evidence="2">The sequence shown here is derived from an EMBL/GenBank/DDBJ whole genome shotgun (WGS) entry which is preliminary data.</text>
</comment>
<dbReference type="OrthoDB" id="3199651at2759"/>
<feature type="region of interest" description="Disordered" evidence="1">
    <location>
        <begin position="79"/>
        <end position="104"/>
    </location>
</feature>
<dbReference type="AlphaFoldDB" id="A0A8H5FP72"/>
<proteinExistence type="predicted"/>
<keyword evidence="3" id="KW-1185">Reference proteome</keyword>
<name>A0A8H5FP72_9AGAR</name>
<dbReference type="EMBL" id="JAACJM010000124">
    <property type="protein sequence ID" value="KAF5344485.1"/>
    <property type="molecule type" value="Genomic_DNA"/>
</dbReference>
<feature type="region of interest" description="Disordered" evidence="1">
    <location>
        <begin position="138"/>
        <end position="191"/>
    </location>
</feature>